<keyword evidence="3" id="KW-1185">Reference proteome</keyword>
<proteinExistence type="predicted"/>
<dbReference type="PANTHER" id="PTHR24030:SF0">
    <property type="entry name" value="PROTEIN CMSS1"/>
    <property type="match status" value="1"/>
</dbReference>
<dbReference type="AlphaFoldDB" id="A0A9P4NMM6"/>
<evidence type="ECO:0000256" key="1">
    <source>
        <dbReference type="SAM" id="MobiDB-lite"/>
    </source>
</evidence>
<dbReference type="GO" id="GO:0005634">
    <property type="term" value="C:nucleus"/>
    <property type="evidence" value="ECO:0007669"/>
    <property type="project" value="TreeGrafter"/>
</dbReference>
<evidence type="ECO:0000313" key="2">
    <source>
        <dbReference type="EMBL" id="KAF2427588.1"/>
    </source>
</evidence>
<dbReference type="OrthoDB" id="1929311at2759"/>
<accession>A0A9P4NMM6</accession>
<dbReference type="Proteomes" id="UP000800235">
    <property type="component" value="Unassembled WGS sequence"/>
</dbReference>
<evidence type="ECO:0000313" key="3">
    <source>
        <dbReference type="Proteomes" id="UP000800235"/>
    </source>
</evidence>
<feature type="region of interest" description="Disordered" evidence="1">
    <location>
        <begin position="1"/>
        <end position="59"/>
    </location>
</feature>
<feature type="compositionally biased region" description="Basic residues" evidence="1">
    <location>
        <begin position="36"/>
        <end position="51"/>
    </location>
</feature>
<comment type="caution">
    <text evidence="2">The sequence shown here is derived from an EMBL/GenBank/DDBJ whole genome shotgun (WGS) entry which is preliminary data.</text>
</comment>
<dbReference type="Pfam" id="PF14617">
    <property type="entry name" value="CMS1"/>
    <property type="match status" value="1"/>
</dbReference>
<evidence type="ECO:0008006" key="4">
    <source>
        <dbReference type="Google" id="ProtNLM"/>
    </source>
</evidence>
<reference evidence="2" key="1">
    <citation type="journal article" date="2020" name="Stud. Mycol.">
        <title>101 Dothideomycetes genomes: a test case for predicting lifestyles and emergence of pathogens.</title>
        <authorList>
            <person name="Haridas S."/>
            <person name="Albert R."/>
            <person name="Binder M."/>
            <person name="Bloem J."/>
            <person name="Labutti K."/>
            <person name="Salamov A."/>
            <person name="Andreopoulos B."/>
            <person name="Baker S."/>
            <person name="Barry K."/>
            <person name="Bills G."/>
            <person name="Bluhm B."/>
            <person name="Cannon C."/>
            <person name="Castanera R."/>
            <person name="Culley D."/>
            <person name="Daum C."/>
            <person name="Ezra D."/>
            <person name="Gonzalez J."/>
            <person name="Henrissat B."/>
            <person name="Kuo A."/>
            <person name="Liang C."/>
            <person name="Lipzen A."/>
            <person name="Lutzoni F."/>
            <person name="Magnuson J."/>
            <person name="Mondo S."/>
            <person name="Nolan M."/>
            <person name="Ohm R."/>
            <person name="Pangilinan J."/>
            <person name="Park H.-J."/>
            <person name="Ramirez L."/>
            <person name="Alfaro M."/>
            <person name="Sun H."/>
            <person name="Tritt A."/>
            <person name="Yoshinaga Y."/>
            <person name="Zwiers L.-H."/>
            <person name="Turgeon B."/>
            <person name="Goodwin S."/>
            <person name="Spatafora J."/>
            <person name="Crous P."/>
            <person name="Grigoriev I."/>
        </authorList>
    </citation>
    <scope>NUCLEOTIDE SEQUENCE</scope>
    <source>
        <strain evidence="2">CBS 130266</strain>
    </source>
</reference>
<dbReference type="EMBL" id="MU007059">
    <property type="protein sequence ID" value="KAF2427588.1"/>
    <property type="molecule type" value="Genomic_DNA"/>
</dbReference>
<dbReference type="GO" id="GO:0030686">
    <property type="term" value="C:90S preribosome"/>
    <property type="evidence" value="ECO:0007669"/>
    <property type="project" value="TreeGrafter"/>
</dbReference>
<organism evidence="2 3">
    <name type="scientific">Tothia fuscella</name>
    <dbReference type="NCBI Taxonomy" id="1048955"/>
    <lineage>
        <taxon>Eukaryota</taxon>
        <taxon>Fungi</taxon>
        <taxon>Dikarya</taxon>
        <taxon>Ascomycota</taxon>
        <taxon>Pezizomycotina</taxon>
        <taxon>Dothideomycetes</taxon>
        <taxon>Pleosporomycetidae</taxon>
        <taxon>Venturiales</taxon>
        <taxon>Cylindrosympodiaceae</taxon>
        <taxon>Tothia</taxon>
    </lineage>
</organism>
<sequence length="274" mass="30677">MSELDSPGGAPLPPKSASPPTDKPTKRKRDDEERRPAKRVKKSKKQKRTKKPKDINEDDLNADLGINLAIGRMDGQLMVDYVAQRTKRFQSDLTTVELEELYLPTKAILDTSSWEEMRDLTQLPAFLRKFAEPGETLEVGPLSKGSPHTLVITAAGLRAADLTRALRTFESKDSKVAKLFAKHIKLKEAIETCSKTRMSIGVGTPHRIADLLDDGALSSKHLKRIVIDASYIDQKKRGILDMQDTEPPLIRLLTRPALTELYQAKENGVCLMFY</sequence>
<name>A0A9P4NMM6_9PEZI</name>
<dbReference type="InterPro" id="IPR032704">
    <property type="entry name" value="Cms1"/>
</dbReference>
<gene>
    <name evidence="2" type="ORF">EJ08DRAFT_592794</name>
</gene>
<dbReference type="PANTHER" id="PTHR24030">
    <property type="entry name" value="PROTEIN CMSS1"/>
    <property type="match status" value="1"/>
</dbReference>
<protein>
    <recommendedName>
        <fullName evidence="4">Protein CMS1</fullName>
    </recommendedName>
</protein>